<feature type="compositionally biased region" description="Low complexity" evidence="1">
    <location>
        <begin position="662"/>
        <end position="677"/>
    </location>
</feature>
<organism evidence="2 3">
    <name type="scientific">Leptomonas pyrrhocoris</name>
    <name type="common">Firebug parasite</name>
    <dbReference type="NCBI Taxonomy" id="157538"/>
    <lineage>
        <taxon>Eukaryota</taxon>
        <taxon>Discoba</taxon>
        <taxon>Euglenozoa</taxon>
        <taxon>Kinetoplastea</taxon>
        <taxon>Metakinetoplastina</taxon>
        <taxon>Trypanosomatida</taxon>
        <taxon>Trypanosomatidae</taxon>
        <taxon>Leishmaniinae</taxon>
        <taxon>Leptomonas</taxon>
    </lineage>
</organism>
<dbReference type="VEuPathDB" id="TriTrypDB:LpyrH10_25_0890"/>
<keyword evidence="3" id="KW-1185">Reference proteome</keyword>
<feature type="compositionally biased region" description="Basic and acidic residues" evidence="1">
    <location>
        <begin position="185"/>
        <end position="207"/>
    </location>
</feature>
<dbReference type="OrthoDB" id="267774at2759"/>
<evidence type="ECO:0000313" key="2">
    <source>
        <dbReference type="EMBL" id="KPA75290.1"/>
    </source>
</evidence>
<feature type="compositionally biased region" description="Low complexity" evidence="1">
    <location>
        <begin position="704"/>
        <end position="732"/>
    </location>
</feature>
<feature type="compositionally biased region" description="Basic and acidic residues" evidence="1">
    <location>
        <begin position="224"/>
        <end position="249"/>
    </location>
</feature>
<feature type="compositionally biased region" description="Low complexity" evidence="1">
    <location>
        <begin position="360"/>
        <end position="376"/>
    </location>
</feature>
<feature type="compositionally biased region" description="Polar residues" evidence="1">
    <location>
        <begin position="612"/>
        <end position="627"/>
    </location>
</feature>
<feature type="compositionally biased region" description="Low complexity" evidence="1">
    <location>
        <begin position="298"/>
        <end position="312"/>
    </location>
</feature>
<feature type="compositionally biased region" description="Acidic residues" evidence="1">
    <location>
        <begin position="69"/>
        <end position="79"/>
    </location>
</feature>
<evidence type="ECO:0000313" key="3">
    <source>
        <dbReference type="Proteomes" id="UP000037923"/>
    </source>
</evidence>
<feature type="region of interest" description="Disordered" evidence="1">
    <location>
        <begin position="756"/>
        <end position="778"/>
    </location>
</feature>
<name>A0A0M9FSP2_LEPPY</name>
<feature type="compositionally biased region" description="Polar residues" evidence="1">
    <location>
        <begin position="283"/>
        <end position="295"/>
    </location>
</feature>
<feature type="compositionally biased region" description="Polar residues" evidence="1">
    <location>
        <begin position="760"/>
        <end position="770"/>
    </location>
</feature>
<gene>
    <name evidence="2" type="ORF">ABB37_08591</name>
</gene>
<feature type="region of interest" description="Disordered" evidence="1">
    <location>
        <begin position="283"/>
        <end position="739"/>
    </location>
</feature>
<feature type="compositionally biased region" description="Pro residues" evidence="1">
    <location>
        <begin position="480"/>
        <end position="511"/>
    </location>
</feature>
<feature type="compositionally biased region" description="Polar residues" evidence="1">
    <location>
        <begin position="638"/>
        <end position="660"/>
    </location>
</feature>
<feature type="region of interest" description="Disordered" evidence="1">
    <location>
        <begin position="68"/>
        <end position="133"/>
    </location>
</feature>
<evidence type="ECO:0000256" key="1">
    <source>
        <dbReference type="SAM" id="MobiDB-lite"/>
    </source>
</evidence>
<dbReference type="RefSeq" id="XP_015653729.1">
    <property type="nucleotide sequence ID" value="XM_015807647.1"/>
</dbReference>
<comment type="caution">
    <text evidence="2">The sequence shown here is derived from an EMBL/GenBank/DDBJ whole genome shotgun (WGS) entry which is preliminary data.</text>
</comment>
<proteinExistence type="predicted"/>
<feature type="region of interest" description="Disordered" evidence="1">
    <location>
        <begin position="154"/>
        <end position="249"/>
    </location>
</feature>
<feature type="compositionally biased region" description="Low complexity" evidence="1">
    <location>
        <begin position="99"/>
        <end position="111"/>
    </location>
</feature>
<feature type="compositionally biased region" description="Low complexity" evidence="1">
    <location>
        <begin position="169"/>
        <end position="178"/>
    </location>
</feature>
<feature type="compositionally biased region" description="Pro residues" evidence="1">
    <location>
        <begin position="597"/>
        <end position="608"/>
    </location>
</feature>
<feature type="compositionally biased region" description="Polar residues" evidence="1">
    <location>
        <begin position="377"/>
        <end position="392"/>
    </location>
</feature>
<feature type="compositionally biased region" description="Basic and acidic residues" evidence="1">
    <location>
        <begin position="418"/>
        <end position="438"/>
    </location>
</feature>
<dbReference type="AlphaFoldDB" id="A0A0M9FSP2"/>
<dbReference type="OMA" id="KADRHYW"/>
<dbReference type="GeneID" id="26908875"/>
<sequence length="778" mass="81696">MPRWSQASVVTISGSAFDIDLPGLAAAAVRIYFCGHPARSTGIVNLRLLLGDHGYVLAEKRRVKAVTADDGETAEDNDSNNDNAKKKQGKRSVADNDADSSSTTADGESGTNVHDEKKSSHSTYRLCSSEGLPPGCFRVKHDRHYWVMRAGDGVAPAQTPHPRPTEEQLLSLSAPPSAVSQTHVDAVRIDLKKKGEKEGPEESEKQPSRRKRSHHAKEVDEEERTSAKTARVDHRPHESAVEAAEATRRPADTAANVAAGAVGDVVGDVEATLAELFFSSASLAPSTKPSPSALPSKTAAAAGTGTAPHAVAGGVGEAPQKPAAVNKTKKGVTQTDAERSAEESAEATPPPLPRRRGRRGAVAVAQEENEAASAAADTSTRPLETRSSTVNSDVIGLAGEESASLTEKHQHKGKKNEKRTDEVAAPEEPPHRHQRQPEQPESTPLPRNSGKAVSPPSPYAAPMLSNTKQDASARRRRPVSPSPSPSPPLVDSPPPRLATPPPPPAAIPPVALPRNTTEQKKTRKPAHKALTSTVSPTQEVEAGEKQAVSSATPKTVAAAATAAASAWRSGRLETFADALRTPTPSPPTARSPALQSPLPPPVAPPTPPKSGLLSTAGQRHSADTTPQHGRHRSRPSGAKTTSPTFMYSNRSSGTVASRQEQLPLPSSSSTPAAAPATGIRSTSSSARLAPLTSPHLRQHQQQFSHRGSSSSVNNNGNHSGHGGSLQQSDGGSFYMIPQDSPALGFTQVHNTLAEEFSLDPSASDTSSTVSEYLYDVEG</sequence>
<protein>
    <submittedName>
        <fullName evidence="2">Uncharacterized protein</fullName>
    </submittedName>
</protein>
<accession>A0A0M9FSP2</accession>
<feature type="compositionally biased region" description="Low complexity" evidence="1">
    <location>
        <begin position="547"/>
        <end position="566"/>
    </location>
</feature>
<reference evidence="2 3" key="1">
    <citation type="submission" date="2015-07" db="EMBL/GenBank/DDBJ databases">
        <title>High-quality genome of monoxenous trypanosomatid Leptomonas pyrrhocoris.</title>
        <authorList>
            <person name="Flegontov P."/>
            <person name="Butenko A."/>
            <person name="Firsov S."/>
            <person name="Vlcek C."/>
            <person name="Logacheva M.D."/>
            <person name="Field M."/>
            <person name="Filatov D."/>
            <person name="Flegontova O."/>
            <person name="Gerasimov E."/>
            <person name="Jackson A.P."/>
            <person name="Kelly S."/>
            <person name="Opperdoes F."/>
            <person name="O'Reilly A."/>
            <person name="Votypka J."/>
            <person name="Yurchenko V."/>
            <person name="Lukes J."/>
        </authorList>
    </citation>
    <scope>NUCLEOTIDE SEQUENCE [LARGE SCALE GENOMIC DNA]</scope>
    <source>
        <strain evidence="2">H10</strain>
    </source>
</reference>
<dbReference type="Proteomes" id="UP000037923">
    <property type="component" value="Unassembled WGS sequence"/>
</dbReference>
<dbReference type="EMBL" id="LGTL01000025">
    <property type="protein sequence ID" value="KPA75290.1"/>
    <property type="molecule type" value="Genomic_DNA"/>
</dbReference>